<dbReference type="PATRIC" id="fig|35623.3.peg.691"/>
<accession>A0A061ABI6</accession>
<proteinExistence type="predicted"/>
<sequence>MKIDVRTLEPFSSIQSEIDLSHLVEKAADLIALDHVYIKGTLKKEYDTVRLHMNVSLDVVQKCAISLLPVTYPLSFDSEIIFSENIEIMDYILEEVIDLDEIIFAEILLEKEPFVYHEDADRDLFDEEDEGHSAFKDLKNIYKV</sequence>
<evidence type="ECO:0000313" key="2">
    <source>
        <dbReference type="Proteomes" id="UP000032434"/>
    </source>
</evidence>
<dbReference type="AlphaFoldDB" id="A0A061ABI6"/>
<evidence type="ECO:0000313" key="1">
    <source>
        <dbReference type="EMBL" id="CDR30764.1"/>
    </source>
</evidence>
<dbReference type="EMBL" id="LK028559">
    <property type="protein sequence ID" value="CDR30764.1"/>
    <property type="molecule type" value="Genomic_DNA"/>
</dbReference>
<name>A0A061ABI6_9MOLU</name>
<dbReference type="HOGENOM" id="CLU_1792259_0_0_14"/>
<dbReference type="OrthoDB" id="384628at2"/>
<dbReference type="RefSeq" id="WP_045749275.1">
    <property type="nucleotide sequence ID" value="NZ_FUZK01000001.1"/>
</dbReference>
<dbReference type="Proteomes" id="UP000032434">
    <property type="component" value="Chromosome 1"/>
</dbReference>
<dbReference type="KEGG" id="aoc:Aocu_06910"/>
<protein>
    <recommendedName>
        <fullName evidence="3">DUF177 domain-containing protein</fullName>
    </recommendedName>
</protein>
<keyword evidence="2" id="KW-1185">Reference proteome</keyword>
<dbReference type="InParanoid" id="A0A061ABI6"/>
<evidence type="ECO:0008006" key="3">
    <source>
        <dbReference type="Google" id="ProtNLM"/>
    </source>
</evidence>
<dbReference type="STRING" id="35623.Aocu_06910"/>
<gene>
    <name evidence="1" type="ORF">Aocu_06910</name>
</gene>
<reference evidence="2" key="1">
    <citation type="submission" date="2014-05" db="EMBL/GenBank/DDBJ databases">
        <authorList>
            <person name="Kube M."/>
        </authorList>
    </citation>
    <scope>NUCLEOTIDE SEQUENCE [LARGE SCALE GENOMIC DNA]</scope>
</reference>
<organism evidence="1 2">
    <name type="scientific">Acholeplasma oculi</name>
    <dbReference type="NCBI Taxonomy" id="35623"/>
    <lineage>
        <taxon>Bacteria</taxon>
        <taxon>Bacillati</taxon>
        <taxon>Mycoplasmatota</taxon>
        <taxon>Mollicutes</taxon>
        <taxon>Acholeplasmatales</taxon>
        <taxon>Acholeplasmataceae</taxon>
        <taxon>Acholeplasma</taxon>
    </lineage>
</organism>